<evidence type="ECO:0000256" key="4">
    <source>
        <dbReference type="PROSITE-ProRule" id="PRU00723"/>
    </source>
</evidence>
<keyword evidence="1 4" id="KW-0479">Metal-binding</keyword>
<dbReference type="InterPro" id="IPR000571">
    <property type="entry name" value="Znf_CCCH"/>
</dbReference>
<evidence type="ECO:0000259" key="6">
    <source>
        <dbReference type="PROSITE" id="PS50103"/>
    </source>
</evidence>
<sequence>MASLVADYGSDEDSADDEDTYAIQNSLNLNSVQASDRNYLISADQDDSDSNQEEEKYQPSGKETEGNNSKRLPNPLLGKLPSPDLDSDLQKGVQSVFSNPFEKAEIAKNSILERHVKMTEKQVNEGKNIKICWKFKKGRCPFGKNCKYSHDLDSHLTYPKETVEAENQSASAEAGTPAVSFPQFNQRFMNNYQDQCQKVDDDNYMASAKRKKRAGLAPNLVPPKKAMQALQQQRKVERPWTVNKE</sequence>
<keyword evidence="8" id="KW-1185">Reference proteome</keyword>
<dbReference type="Pfam" id="PF25585">
    <property type="entry name" value="zf-CCCH_DUS3L"/>
    <property type="match status" value="1"/>
</dbReference>
<keyword evidence="3 4" id="KW-0862">Zinc</keyword>
<reference evidence="7" key="1">
    <citation type="journal article" date="2021" name="Genome Biol. Evol.">
        <title>A High-Quality Reference Genome for a Parasitic Bivalve with Doubly Uniparental Inheritance (Bivalvia: Unionida).</title>
        <authorList>
            <person name="Smith C.H."/>
        </authorList>
    </citation>
    <scope>NUCLEOTIDE SEQUENCE</scope>
    <source>
        <strain evidence="7">CHS0354</strain>
    </source>
</reference>
<evidence type="ECO:0000313" key="7">
    <source>
        <dbReference type="EMBL" id="KAK3595740.1"/>
    </source>
</evidence>
<dbReference type="PROSITE" id="PS50103">
    <property type="entry name" value="ZF_C3H1"/>
    <property type="match status" value="1"/>
</dbReference>
<dbReference type="Gene3D" id="4.10.1000.10">
    <property type="entry name" value="Zinc finger, CCCH-type"/>
    <property type="match status" value="1"/>
</dbReference>
<accession>A0AAE0W0F4</accession>
<dbReference type="InterPro" id="IPR036855">
    <property type="entry name" value="Znf_CCCH_sf"/>
</dbReference>
<protein>
    <recommendedName>
        <fullName evidence="6">C3H1-type domain-containing protein</fullName>
    </recommendedName>
</protein>
<evidence type="ECO:0000256" key="5">
    <source>
        <dbReference type="SAM" id="MobiDB-lite"/>
    </source>
</evidence>
<name>A0AAE0W0F4_9BIVA</name>
<feature type="compositionally biased region" description="Basic and acidic residues" evidence="5">
    <location>
        <begin position="234"/>
        <end position="245"/>
    </location>
</feature>
<organism evidence="7 8">
    <name type="scientific">Potamilus streckersoni</name>
    <dbReference type="NCBI Taxonomy" id="2493646"/>
    <lineage>
        <taxon>Eukaryota</taxon>
        <taxon>Metazoa</taxon>
        <taxon>Spiralia</taxon>
        <taxon>Lophotrochozoa</taxon>
        <taxon>Mollusca</taxon>
        <taxon>Bivalvia</taxon>
        <taxon>Autobranchia</taxon>
        <taxon>Heteroconchia</taxon>
        <taxon>Palaeoheterodonta</taxon>
        <taxon>Unionida</taxon>
        <taxon>Unionoidea</taxon>
        <taxon>Unionidae</taxon>
        <taxon>Ambleminae</taxon>
        <taxon>Lampsilini</taxon>
        <taxon>Potamilus</taxon>
    </lineage>
</organism>
<evidence type="ECO:0000256" key="2">
    <source>
        <dbReference type="ARBA" id="ARBA00022771"/>
    </source>
</evidence>
<reference evidence="7" key="2">
    <citation type="journal article" date="2021" name="Genome Biol. Evol.">
        <title>Developing a high-quality reference genome for a parasitic bivalve with doubly uniparental inheritance (Bivalvia: Unionida).</title>
        <authorList>
            <person name="Smith C.H."/>
        </authorList>
    </citation>
    <scope>NUCLEOTIDE SEQUENCE</scope>
    <source>
        <strain evidence="7">CHS0354</strain>
        <tissue evidence="7">Mantle</tissue>
    </source>
</reference>
<feature type="region of interest" description="Disordered" evidence="5">
    <location>
        <begin position="37"/>
        <end position="89"/>
    </location>
</feature>
<dbReference type="Proteomes" id="UP001195483">
    <property type="component" value="Unassembled WGS sequence"/>
</dbReference>
<dbReference type="SMART" id="SM00356">
    <property type="entry name" value="ZnF_C3H1"/>
    <property type="match status" value="1"/>
</dbReference>
<dbReference type="GO" id="GO:0008270">
    <property type="term" value="F:zinc ion binding"/>
    <property type="evidence" value="ECO:0007669"/>
    <property type="project" value="UniProtKB-KW"/>
</dbReference>
<proteinExistence type="predicted"/>
<dbReference type="AlphaFoldDB" id="A0AAE0W0F4"/>
<feature type="domain" description="C3H1-type" evidence="6">
    <location>
        <begin position="126"/>
        <end position="153"/>
    </location>
</feature>
<feature type="zinc finger region" description="C3H1-type" evidence="4">
    <location>
        <begin position="126"/>
        <end position="153"/>
    </location>
</feature>
<dbReference type="EMBL" id="JAEAOA010001512">
    <property type="protein sequence ID" value="KAK3595740.1"/>
    <property type="molecule type" value="Genomic_DNA"/>
</dbReference>
<feature type="region of interest" description="Disordered" evidence="5">
    <location>
        <begin position="208"/>
        <end position="245"/>
    </location>
</feature>
<keyword evidence="2 4" id="KW-0863">Zinc-finger</keyword>
<gene>
    <name evidence="7" type="ORF">CHS0354_025368</name>
</gene>
<feature type="compositionally biased region" description="Basic and acidic residues" evidence="5">
    <location>
        <begin position="53"/>
        <end position="65"/>
    </location>
</feature>
<evidence type="ECO:0000256" key="3">
    <source>
        <dbReference type="ARBA" id="ARBA00022833"/>
    </source>
</evidence>
<reference evidence="7" key="3">
    <citation type="submission" date="2023-05" db="EMBL/GenBank/DDBJ databases">
        <authorList>
            <person name="Smith C.H."/>
        </authorList>
    </citation>
    <scope>NUCLEOTIDE SEQUENCE</scope>
    <source>
        <strain evidence="7">CHS0354</strain>
        <tissue evidence="7">Mantle</tissue>
    </source>
</reference>
<evidence type="ECO:0000313" key="8">
    <source>
        <dbReference type="Proteomes" id="UP001195483"/>
    </source>
</evidence>
<dbReference type="SUPFAM" id="SSF90229">
    <property type="entry name" value="CCCH zinc finger"/>
    <property type="match status" value="1"/>
</dbReference>
<evidence type="ECO:0000256" key="1">
    <source>
        <dbReference type="ARBA" id="ARBA00022723"/>
    </source>
</evidence>
<comment type="caution">
    <text evidence="7">The sequence shown here is derived from an EMBL/GenBank/DDBJ whole genome shotgun (WGS) entry which is preliminary data.</text>
</comment>